<keyword evidence="3" id="KW-1185">Reference proteome</keyword>
<dbReference type="InterPro" id="IPR029068">
    <property type="entry name" value="Glyas_Bleomycin-R_OHBP_Dase"/>
</dbReference>
<evidence type="ECO:0000259" key="1">
    <source>
        <dbReference type="PROSITE" id="PS51819"/>
    </source>
</evidence>
<protein>
    <recommendedName>
        <fullName evidence="1">VOC domain-containing protein</fullName>
    </recommendedName>
</protein>
<feature type="domain" description="VOC" evidence="1">
    <location>
        <begin position="5"/>
        <end position="133"/>
    </location>
</feature>
<accession>A0ABN1IYA8</accession>
<evidence type="ECO:0000313" key="2">
    <source>
        <dbReference type="EMBL" id="GAA0723879.1"/>
    </source>
</evidence>
<proteinExistence type="predicted"/>
<dbReference type="Proteomes" id="UP001501523">
    <property type="component" value="Unassembled WGS sequence"/>
</dbReference>
<dbReference type="EMBL" id="BAAAEU010000027">
    <property type="protein sequence ID" value="GAA0723879.1"/>
    <property type="molecule type" value="Genomic_DNA"/>
</dbReference>
<name>A0ABN1IYA8_9GAMM</name>
<dbReference type="Gene3D" id="3.10.180.10">
    <property type="entry name" value="2,3-Dihydroxybiphenyl 1,2-Dioxygenase, domain 1"/>
    <property type="match status" value="1"/>
</dbReference>
<comment type="caution">
    <text evidence="2">The sequence shown here is derived from an EMBL/GenBank/DDBJ whole genome shotgun (WGS) entry which is preliminary data.</text>
</comment>
<sequence>MPRLRSNHYAFPCFDAATTDRFYREVMDFPLVFAMSGPSPEWGGDFLLIGYSVGDGRYLDFFAVRGMRRPPSDGLPDDIRHVAFTTGSVRALEGWKARLAEHGVRYRIEDHGHGDEHLYFADPNGLTLEIAVRSDALPAHSESRTARRALQRWIADS</sequence>
<evidence type="ECO:0000313" key="3">
    <source>
        <dbReference type="Proteomes" id="UP001501523"/>
    </source>
</evidence>
<dbReference type="Pfam" id="PF00903">
    <property type="entry name" value="Glyoxalase"/>
    <property type="match status" value="1"/>
</dbReference>
<reference evidence="2 3" key="1">
    <citation type="journal article" date="2019" name="Int. J. Syst. Evol. Microbiol.">
        <title>The Global Catalogue of Microorganisms (GCM) 10K type strain sequencing project: providing services to taxonomists for standard genome sequencing and annotation.</title>
        <authorList>
            <consortium name="The Broad Institute Genomics Platform"/>
            <consortium name="The Broad Institute Genome Sequencing Center for Infectious Disease"/>
            <person name="Wu L."/>
            <person name="Ma J."/>
        </authorList>
    </citation>
    <scope>NUCLEOTIDE SEQUENCE [LARGE SCALE GENOMIC DNA]</scope>
    <source>
        <strain evidence="2 3">JCM 15421</strain>
    </source>
</reference>
<dbReference type="InterPro" id="IPR004360">
    <property type="entry name" value="Glyas_Fos-R_dOase_dom"/>
</dbReference>
<organism evidence="2 3">
    <name type="scientific">Dokdonella soli</name>
    <dbReference type="NCBI Taxonomy" id="529810"/>
    <lineage>
        <taxon>Bacteria</taxon>
        <taxon>Pseudomonadati</taxon>
        <taxon>Pseudomonadota</taxon>
        <taxon>Gammaproteobacteria</taxon>
        <taxon>Lysobacterales</taxon>
        <taxon>Rhodanobacteraceae</taxon>
        <taxon>Dokdonella</taxon>
    </lineage>
</organism>
<dbReference type="SUPFAM" id="SSF54593">
    <property type="entry name" value="Glyoxalase/Bleomycin resistance protein/Dihydroxybiphenyl dioxygenase"/>
    <property type="match status" value="1"/>
</dbReference>
<dbReference type="RefSeq" id="WP_343793824.1">
    <property type="nucleotide sequence ID" value="NZ_BAAAEU010000027.1"/>
</dbReference>
<dbReference type="CDD" id="cd06587">
    <property type="entry name" value="VOC"/>
    <property type="match status" value="1"/>
</dbReference>
<dbReference type="PROSITE" id="PS51819">
    <property type="entry name" value="VOC"/>
    <property type="match status" value="1"/>
</dbReference>
<gene>
    <name evidence="2" type="ORF">GCM10009105_36170</name>
</gene>
<dbReference type="InterPro" id="IPR037523">
    <property type="entry name" value="VOC_core"/>
</dbReference>